<evidence type="ECO:0000313" key="4">
    <source>
        <dbReference type="EMBL" id="VAW67781.1"/>
    </source>
</evidence>
<dbReference type="GO" id="GO:0004467">
    <property type="term" value="F:long-chain fatty acid-CoA ligase activity"/>
    <property type="evidence" value="ECO:0007669"/>
    <property type="project" value="UniProtKB-EC"/>
</dbReference>
<keyword evidence="4" id="KW-0436">Ligase</keyword>
<dbReference type="PROSITE" id="PS00455">
    <property type="entry name" value="AMP_BINDING"/>
    <property type="match status" value="1"/>
</dbReference>
<keyword evidence="2" id="KW-0067">ATP-binding</keyword>
<dbReference type="GO" id="GO:0016020">
    <property type="term" value="C:membrane"/>
    <property type="evidence" value="ECO:0007669"/>
    <property type="project" value="TreeGrafter"/>
</dbReference>
<evidence type="ECO:0000259" key="3">
    <source>
        <dbReference type="Pfam" id="PF00501"/>
    </source>
</evidence>
<dbReference type="Gene3D" id="3.40.50.12780">
    <property type="entry name" value="N-terminal domain of ligase-like"/>
    <property type="match status" value="1"/>
</dbReference>
<name>A0A3B0XJP0_9ZZZZ</name>
<dbReference type="InterPro" id="IPR042099">
    <property type="entry name" value="ANL_N_sf"/>
</dbReference>
<dbReference type="GO" id="GO:0005524">
    <property type="term" value="F:ATP binding"/>
    <property type="evidence" value="ECO:0007669"/>
    <property type="project" value="UniProtKB-KW"/>
</dbReference>
<evidence type="ECO:0000256" key="2">
    <source>
        <dbReference type="ARBA" id="ARBA00022840"/>
    </source>
</evidence>
<dbReference type="Pfam" id="PF23562">
    <property type="entry name" value="AMP-binding_C_3"/>
    <property type="match status" value="1"/>
</dbReference>
<proteinExistence type="predicted"/>
<accession>A0A3B0XJP0</accession>
<dbReference type="EMBL" id="UOFH01000406">
    <property type="protein sequence ID" value="VAW67781.1"/>
    <property type="molecule type" value="Genomic_DNA"/>
</dbReference>
<dbReference type="CDD" id="cd05907">
    <property type="entry name" value="VL_LC_FACS_like"/>
    <property type="match status" value="1"/>
</dbReference>
<dbReference type="Pfam" id="PF00501">
    <property type="entry name" value="AMP-binding"/>
    <property type="match status" value="1"/>
</dbReference>
<dbReference type="EC" id="6.2.1.3" evidence="4"/>
<keyword evidence="1" id="KW-0547">Nucleotide-binding</keyword>
<sequence>MEIELIDESDVQSLPGLFRERLKRTPDAAAYRQYDIASQKWTQSTWQEMANEVSRWQAAFERDNLQPGDKVGVMIKNSREWVVFDQAALGLGLVTVPLYVDDRPDNVAYIINHAEIKLLFVQDRQQWQRLLKAEVDLGNLQRIISLKRISEDDEPDDSKLESLSDWAFGLSGELKTYESSPDDLASIVYTSGTTGRSKGVMLSHRNIMSNAFAAGICNQWSANERFLSFLPLSHMLERTAGYCLPIILGAEVIFARSIPMLGEDLQNVKPTTLISVPRIYERVYGKIQDGLKGKSFIAKFLFKSAVNVGWRKFLVDQGRAGWHPKLIFWPTLNKLVASKVLEKLGGELTIAICGGAALSEEVAKLFIGLGLPLLQGYGLTESSPVICVNRPEDNVPASIGTVIPGTEIRIGENDELQSYGSCSMLGYWKNEDATKDTFTEDGWLKTGDKARIDEAGHVFITGRLKDIMVLANGEKIPPNDMEMAIALDPLVEQVMIVGEARSFLSAVLVLDPDAWADMAVGLNIHPESPDAFSQRNVEKAVLKRISVRLKDFPGYAKIRRAHITLKQWTVDDGLLTPTLKIKRPKVMKRFEQEIEALYEK</sequence>
<feature type="domain" description="AMP-dependent synthetase/ligase" evidence="3">
    <location>
        <begin position="18"/>
        <end position="417"/>
    </location>
</feature>
<reference evidence="4" key="1">
    <citation type="submission" date="2018-06" db="EMBL/GenBank/DDBJ databases">
        <authorList>
            <person name="Zhirakovskaya E."/>
        </authorList>
    </citation>
    <scope>NUCLEOTIDE SEQUENCE</scope>
</reference>
<dbReference type="PANTHER" id="PTHR43272:SF33">
    <property type="entry name" value="AMP-BINDING DOMAIN-CONTAINING PROTEIN-RELATED"/>
    <property type="match status" value="1"/>
</dbReference>
<dbReference type="PANTHER" id="PTHR43272">
    <property type="entry name" value="LONG-CHAIN-FATTY-ACID--COA LIGASE"/>
    <property type="match status" value="1"/>
</dbReference>
<dbReference type="AlphaFoldDB" id="A0A3B0XJP0"/>
<dbReference type="InterPro" id="IPR000873">
    <property type="entry name" value="AMP-dep_synth/lig_dom"/>
</dbReference>
<dbReference type="SUPFAM" id="SSF56801">
    <property type="entry name" value="Acetyl-CoA synthetase-like"/>
    <property type="match status" value="1"/>
</dbReference>
<evidence type="ECO:0000256" key="1">
    <source>
        <dbReference type="ARBA" id="ARBA00022741"/>
    </source>
</evidence>
<protein>
    <submittedName>
        <fullName evidence="4">Long-chain-fatty-acid--CoA ligase</fullName>
        <ecNumber evidence="4">6.2.1.3</ecNumber>
    </submittedName>
</protein>
<dbReference type="InterPro" id="IPR020845">
    <property type="entry name" value="AMP-binding_CS"/>
</dbReference>
<gene>
    <name evidence="4" type="ORF">MNBD_GAMMA08-2701</name>
</gene>
<organism evidence="4">
    <name type="scientific">hydrothermal vent metagenome</name>
    <dbReference type="NCBI Taxonomy" id="652676"/>
    <lineage>
        <taxon>unclassified sequences</taxon>
        <taxon>metagenomes</taxon>
        <taxon>ecological metagenomes</taxon>
    </lineage>
</organism>